<dbReference type="Gene3D" id="3.30.70.2750">
    <property type="match status" value="1"/>
</dbReference>
<evidence type="ECO:0000256" key="4">
    <source>
        <dbReference type="ARBA" id="ARBA00022692"/>
    </source>
</evidence>
<dbReference type="GO" id="GO:0016471">
    <property type="term" value="C:vacuolar proton-transporting V-type ATPase complex"/>
    <property type="evidence" value="ECO:0007669"/>
    <property type="project" value="TreeGrafter"/>
</dbReference>
<feature type="transmembrane region" description="Helical" evidence="8">
    <location>
        <begin position="454"/>
        <end position="477"/>
    </location>
</feature>
<reference evidence="10" key="2">
    <citation type="submission" date="2011-04" db="EMBL/GenBank/DDBJ databases">
        <title>The complete genome of chromosome of Treponema succinifaciens DSM 2489.</title>
        <authorList>
            <person name="Lucas S."/>
            <person name="Copeland A."/>
            <person name="Lapidus A."/>
            <person name="Bruce D."/>
            <person name="Goodwin L."/>
            <person name="Pitluck S."/>
            <person name="Peters L."/>
            <person name="Kyrpides N."/>
            <person name="Mavromatis K."/>
            <person name="Ivanova N."/>
            <person name="Ovchinnikova G."/>
            <person name="Teshima H."/>
            <person name="Detter J.C."/>
            <person name="Tapia R."/>
            <person name="Han C."/>
            <person name="Land M."/>
            <person name="Hauser L."/>
            <person name="Markowitz V."/>
            <person name="Cheng J.-F."/>
            <person name="Hugenholtz P."/>
            <person name="Woyke T."/>
            <person name="Wu D."/>
            <person name="Gronow S."/>
            <person name="Wellnitz S."/>
            <person name="Brambilla E."/>
            <person name="Klenk H.-P."/>
            <person name="Eisen J.A."/>
        </authorList>
    </citation>
    <scope>NUCLEOTIDE SEQUENCE [LARGE SCALE GENOMIC DNA]</scope>
    <source>
        <strain evidence="10">ATCC 33096 / DSM 2489 / 6091</strain>
    </source>
</reference>
<feature type="transmembrane region" description="Helical" evidence="8">
    <location>
        <begin position="520"/>
        <end position="542"/>
    </location>
</feature>
<proteinExistence type="inferred from homology"/>
<protein>
    <submittedName>
        <fullName evidence="9">V-type ATPase 116 kDa subunit</fullName>
    </submittedName>
</protein>
<dbReference type="EMBL" id="CP002631">
    <property type="protein sequence ID" value="AEB14523.1"/>
    <property type="molecule type" value="Genomic_DNA"/>
</dbReference>
<dbReference type="GeneID" id="302998782"/>
<keyword evidence="10" id="KW-1185">Reference proteome</keyword>
<evidence type="ECO:0000256" key="2">
    <source>
        <dbReference type="ARBA" id="ARBA00009904"/>
    </source>
</evidence>
<dbReference type="KEGG" id="tsu:Tresu_1624"/>
<dbReference type="GO" id="GO:0051117">
    <property type="term" value="F:ATPase binding"/>
    <property type="evidence" value="ECO:0007669"/>
    <property type="project" value="TreeGrafter"/>
</dbReference>
<evidence type="ECO:0000313" key="10">
    <source>
        <dbReference type="Proteomes" id="UP000006852"/>
    </source>
</evidence>
<evidence type="ECO:0000256" key="6">
    <source>
        <dbReference type="ARBA" id="ARBA00023065"/>
    </source>
</evidence>
<evidence type="ECO:0000256" key="1">
    <source>
        <dbReference type="ARBA" id="ARBA00004141"/>
    </source>
</evidence>
<dbReference type="OrthoDB" id="9803814at2"/>
<dbReference type="GO" id="GO:0007035">
    <property type="term" value="P:vacuolar acidification"/>
    <property type="evidence" value="ECO:0007669"/>
    <property type="project" value="TreeGrafter"/>
</dbReference>
<keyword evidence="3" id="KW-0813">Transport</keyword>
<dbReference type="HOGENOM" id="CLU_025558_0_1_12"/>
<dbReference type="GO" id="GO:0046961">
    <property type="term" value="F:proton-transporting ATPase activity, rotational mechanism"/>
    <property type="evidence" value="ECO:0007669"/>
    <property type="project" value="InterPro"/>
</dbReference>
<dbReference type="AlphaFoldDB" id="F2NVT6"/>
<dbReference type="Gene3D" id="1.20.1460.20">
    <property type="match status" value="1"/>
</dbReference>
<feature type="transmembrane region" description="Helical" evidence="8">
    <location>
        <begin position="489"/>
        <end position="513"/>
    </location>
</feature>
<keyword evidence="5 8" id="KW-1133">Transmembrane helix</keyword>
<name>F2NVT6_TRES6</name>
<gene>
    <name evidence="9" type="ordered locus">Tresu_1624</name>
</gene>
<dbReference type="InterPro" id="IPR002490">
    <property type="entry name" value="V-ATPase_116kDa_su"/>
</dbReference>
<dbReference type="RefSeq" id="WP_013701804.1">
    <property type="nucleotide sequence ID" value="NC_015385.1"/>
</dbReference>
<keyword evidence="4 8" id="KW-0812">Transmembrane</keyword>
<comment type="similarity">
    <text evidence="2">Belongs to the V-ATPase 116 kDa subunit family.</text>
</comment>
<feature type="transmembrane region" description="Helical" evidence="8">
    <location>
        <begin position="554"/>
        <end position="573"/>
    </location>
</feature>
<dbReference type="GO" id="GO:0033179">
    <property type="term" value="C:proton-transporting V-type ATPase, V0 domain"/>
    <property type="evidence" value="ECO:0007669"/>
    <property type="project" value="InterPro"/>
</dbReference>
<dbReference type="STRING" id="869209.Tresu_1624"/>
<dbReference type="Gene3D" id="3.30.70.2170">
    <property type="match status" value="1"/>
</dbReference>
<evidence type="ECO:0000313" key="9">
    <source>
        <dbReference type="EMBL" id="AEB14523.1"/>
    </source>
</evidence>
<evidence type="ECO:0000256" key="5">
    <source>
        <dbReference type="ARBA" id="ARBA00022989"/>
    </source>
</evidence>
<keyword evidence="6" id="KW-0406">Ion transport</keyword>
<sequence>MARTTTMRLIELMVLREDIHSVLKYLGELGEFQFQQEFASDSSDSAKRLNPDASVFERLQQVRAALDLPDLDGYKGSVPLPSDADFESATKIIDSVEDIHKKELTAVDEEKRAVSAYREALAFANLKVSYSDLESLSFLTLRIGKIDPEKIDDLKARLGSRGIIVRLGDDDSRILAASSKKARFALDGELKEAGFTELQVPKDFKGIPDEVLLTLERNKTEAAAALEEIQTERRNFAETHKDELYRLLQIYSIGSQIYSVENSLESTEFVYRITGWIPAFLIRKVMKDLDELTQSRAGIREFLPTEVPSVISGQEKVPVQVKHGKIVSNFERMIFSYGSPLYGTIDPTPFVALFFTVLFGIMFGDAGQGLCFLIIGILCCLKKIKISGWEKFGGIFCCIGISSTIMGLLTGEFFANETLLRPFALWVTGLFGTPHAPILHMMPSSDPASITRMFAFFGFTISIGFIINSCGLIINIINQFSLRRIGKALFGKTGISGAVFFWYVIIFAVRVALFKHAPAAYDWVIISVSLFLTACSEIFQRLVDGERPILENGLFSAVIGAVVEIIEVISSYLSNTVSFVRVGAFALAHAVLGYIINTFVELAPGAGGIAVAILGNAIVVVLEGMIVAIQVVRLQYYEFFSKFFSETGREFKPFSFVYKETV</sequence>
<feature type="transmembrane region" description="Helical" evidence="8">
    <location>
        <begin position="580"/>
        <end position="600"/>
    </location>
</feature>
<dbReference type="PANTHER" id="PTHR11629:SF63">
    <property type="entry name" value="V-TYPE PROTON ATPASE SUBUNIT A"/>
    <property type="match status" value="1"/>
</dbReference>
<accession>F2NVT6</accession>
<evidence type="ECO:0000256" key="8">
    <source>
        <dbReference type="SAM" id="Phobius"/>
    </source>
</evidence>
<dbReference type="PANTHER" id="PTHR11629">
    <property type="entry name" value="VACUOLAR PROTON ATPASES"/>
    <property type="match status" value="1"/>
</dbReference>
<feature type="transmembrane region" description="Helical" evidence="8">
    <location>
        <begin position="392"/>
        <end position="411"/>
    </location>
</feature>
<organism evidence="9 10">
    <name type="scientific">Treponema succinifaciens (strain ATCC 33096 / DSM 2489 / 6091)</name>
    <dbReference type="NCBI Taxonomy" id="869209"/>
    <lineage>
        <taxon>Bacteria</taxon>
        <taxon>Pseudomonadati</taxon>
        <taxon>Spirochaetota</taxon>
        <taxon>Spirochaetia</taxon>
        <taxon>Spirochaetales</taxon>
        <taxon>Treponemataceae</taxon>
        <taxon>Treponema</taxon>
    </lineage>
</organism>
<comment type="subcellular location">
    <subcellularLocation>
        <location evidence="1">Membrane</location>
        <topology evidence="1">Multi-pass membrane protein</topology>
    </subcellularLocation>
</comment>
<keyword evidence="7 8" id="KW-0472">Membrane</keyword>
<dbReference type="Proteomes" id="UP000006852">
    <property type="component" value="Chromosome"/>
</dbReference>
<feature type="transmembrane region" description="Helical" evidence="8">
    <location>
        <begin position="606"/>
        <end position="632"/>
    </location>
</feature>
<reference evidence="9 10" key="1">
    <citation type="journal article" date="2011" name="Stand. Genomic Sci.">
        <title>Complete genome sequence of Treponema succinifaciens type strain (6091).</title>
        <authorList>
            <person name="Han C."/>
            <person name="Gronow S."/>
            <person name="Teshima H."/>
            <person name="Lapidus A."/>
            <person name="Nolan M."/>
            <person name="Lucas S."/>
            <person name="Hammon N."/>
            <person name="Deshpande S."/>
            <person name="Cheng J.F."/>
            <person name="Zeytun A."/>
            <person name="Tapia R."/>
            <person name="Goodwin L."/>
            <person name="Pitluck S."/>
            <person name="Liolios K."/>
            <person name="Pagani I."/>
            <person name="Ivanova N."/>
            <person name="Mavromatis K."/>
            <person name="Mikhailova N."/>
            <person name="Huntemann M."/>
            <person name="Pati A."/>
            <person name="Chen A."/>
            <person name="Palaniappan K."/>
            <person name="Land M."/>
            <person name="Hauser L."/>
            <person name="Brambilla E.M."/>
            <person name="Rohde M."/>
            <person name="Goker M."/>
            <person name="Woyke T."/>
            <person name="Bristow J."/>
            <person name="Eisen J.A."/>
            <person name="Markowitz V."/>
            <person name="Hugenholtz P."/>
            <person name="Kyrpides N.C."/>
            <person name="Klenk H.P."/>
            <person name="Detter J.C."/>
        </authorList>
    </citation>
    <scope>NUCLEOTIDE SEQUENCE [LARGE SCALE GENOMIC DNA]</scope>
    <source>
        <strain evidence="10">ATCC 33096 / DSM 2489 / 6091</strain>
    </source>
</reference>
<evidence type="ECO:0000256" key="7">
    <source>
        <dbReference type="ARBA" id="ARBA00023136"/>
    </source>
</evidence>
<feature type="transmembrane region" description="Helical" evidence="8">
    <location>
        <begin position="350"/>
        <end position="380"/>
    </location>
</feature>
<dbReference type="Pfam" id="PF01496">
    <property type="entry name" value="V_ATPase_I"/>
    <property type="match status" value="2"/>
</dbReference>
<evidence type="ECO:0000256" key="3">
    <source>
        <dbReference type="ARBA" id="ARBA00022448"/>
    </source>
</evidence>
<dbReference type="eggNOG" id="COG1269">
    <property type="taxonomic scope" value="Bacteria"/>
</dbReference>